<comment type="similarity">
    <text evidence="1">Belongs to the UPF0311 family.</text>
</comment>
<dbReference type="Gene3D" id="2.40.160.20">
    <property type="match status" value="1"/>
</dbReference>
<evidence type="ECO:0000259" key="2">
    <source>
        <dbReference type="Pfam" id="PF06283"/>
    </source>
</evidence>
<comment type="caution">
    <text evidence="3">The sequence shown here is derived from an EMBL/GenBank/DDBJ whole genome shotgun (WGS) entry which is preliminary data.</text>
</comment>
<keyword evidence="4" id="KW-1185">Reference proteome</keyword>
<reference evidence="3 4" key="1">
    <citation type="submission" date="2019-01" db="EMBL/GenBank/DDBJ databases">
        <title>Lacunisphaera sp. strain TWA-58.</title>
        <authorList>
            <person name="Chen W.-M."/>
        </authorList>
    </citation>
    <scope>NUCLEOTIDE SEQUENCE [LARGE SCALE GENOMIC DNA]</scope>
    <source>
        <strain evidence="3 4">TWA-58</strain>
    </source>
</reference>
<protein>
    <recommendedName>
        <fullName evidence="1">UPF0311 protein ESB00_19230</fullName>
    </recommendedName>
</protein>
<dbReference type="SUPFAM" id="SSF52317">
    <property type="entry name" value="Class I glutamine amidotransferase-like"/>
    <property type="match status" value="1"/>
</dbReference>
<dbReference type="PANTHER" id="PTHR37315:SF1">
    <property type="entry name" value="UPF0311 PROTEIN BLR7842"/>
    <property type="match status" value="1"/>
</dbReference>
<dbReference type="InterPro" id="IPR029062">
    <property type="entry name" value="Class_I_gatase-like"/>
</dbReference>
<dbReference type="InterPro" id="IPR029010">
    <property type="entry name" value="ThuA-like"/>
</dbReference>
<dbReference type="InterPro" id="IPR020915">
    <property type="entry name" value="UPF0311"/>
</dbReference>
<name>A0A4Q1C5V5_9BACT</name>
<dbReference type="AlphaFoldDB" id="A0A4Q1C5V5"/>
<evidence type="ECO:0000313" key="4">
    <source>
        <dbReference type="Proteomes" id="UP000290218"/>
    </source>
</evidence>
<dbReference type="EMBL" id="SDHX01000002">
    <property type="protein sequence ID" value="RXK53817.1"/>
    <property type="molecule type" value="Genomic_DNA"/>
</dbReference>
<evidence type="ECO:0000256" key="1">
    <source>
        <dbReference type="HAMAP-Rule" id="MF_00775"/>
    </source>
</evidence>
<evidence type="ECO:0000313" key="3">
    <source>
        <dbReference type="EMBL" id="RXK53817.1"/>
    </source>
</evidence>
<dbReference type="PANTHER" id="PTHR37315">
    <property type="entry name" value="UPF0311 PROTEIN BLR7842"/>
    <property type="match status" value="1"/>
</dbReference>
<organism evidence="3 4">
    <name type="scientific">Oleiharenicola lentus</name>
    <dbReference type="NCBI Taxonomy" id="2508720"/>
    <lineage>
        <taxon>Bacteria</taxon>
        <taxon>Pseudomonadati</taxon>
        <taxon>Verrucomicrobiota</taxon>
        <taxon>Opitutia</taxon>
        <taxon>Opitutales</taxon>
        <taxon>Opitutaceae</taxon>
        <taxon>Oleiharenicola</taxon>
    </lineage>
</organism>
<accession>A0A4Q1C5V5</accession>
<dbReference type="Pfam" id="PF06283">
    <property type="entry name" value="ThuA"/>
    <property type="match status" value="1"/>
</dbReference>
<dbReference type="Gene3D" id="3.40.50.880">
    <property type="match status" value="1"/>
</dbReference>
<dbReference type="Pfam" id="PF11578">
    <property type="entry name" value="DUF3237"/>
    <property type="match status" value="1"/>
</dbReference>
<proteinExistence type="inferred from homology"/>
<feature type="domain" description="ThuA-like" evidence="2">
    <location>
        <begin position="31"/>
        <end position="277"/>
    </location>
</feature>
<sequence>MPPCMKKRAVVACWVYLLLALSGFAAGSRVRVLLVDGYSNHDWQLTTALIRGILEPTCLFDVSVSTAPPTKDAPGWDAWRPKFSDYDVVIQTCNDLGGGPRWPRAVEEDFENYVRQGGGVYVWHAGNNAFAGWPAYNEMIGLGWRKRDFGWALAVGPDGKVVRIPAGEGGDTGHGARLDTVVKRLGDHPIHAGLPREWLTPDIEVYYFARGPAQNLEVLSHGHDPRTQQSWPLEWTVAYGKGRVYTSTFGHVWKGDTQPARMRCAGLQTVVVRALQWLAGRTPDFPVPADFPTAEKISVRGEISLPPPVVAPLQTEFVYEAVVSIDAPVNVGPTPRGGRLYIPITGGTFAGPRLRGTILPGGADWQTIRPDGVVEADALYSVRAEDGTVIIVRNQGVIAAGGAYMRTALRFEAPDGPHAWLNQSQFVSSIAGGPRAGTVIIRVFRVL</sequence>
<dbReference type="OrthoDB" id="109511at2"/>
<dbReference type="Proteomes" id="UP000290218">
    <property type="component" value="Unassembled WGS sequence"/>
</dbReference>
<dbReference type="HAMAP" id="MF_00775">
    <property type="entry name" value="UPF0311"/>
    <property type="match status" value="1"/>
</dbReference>
<gene>
    <name evidence="3" type="ORF">ESB00_19230</name>
</gene>